<dbReference type="Proteomes" id="UP000199423">
    <property type="component" value="Unassembled WGS sequence"/>
</dbReference>
<gene>
    <name evidence="2" type="ORF">SAMN04488557_2585</name>
</gene>
<dbReference type="Pfam" id="PF13480">
    <property type="entry name" value="Acetyltransf_6"/>
    <property type="match status" value="1"/>
</dbReference>
<dbReference type="RefSeq" id="WP_092868040.1">
    <property type="nucleotide sequence ID" value="NZ_FPCH01000002.1"/>
</dbReference>
<dbReference type="GO" id="GO:0016740">
    <property type="term" value="F:transferase activity"/>
    <property type="evidence" value="ECO:0007669"/>
    <property type="project" value="UniProtKB-KW"/>
</dbReference>
<dbReference type="InterPro" id="IPR038740">
    <property type="entry name" value="BioF2-like_GNAT_dom"/>
</dbReference>
<dbReference type="Gene3D" id="3.40.630.30">
    <property type="match status" value="1"/>
</dbReference>
<evidence type="ECO:0000313" key="2">
    <source>
        <dbReference type="EMBL" id="SFV35458.1"/>
    </source>
</evidence>
<reference evidence="3" key="1">
    <citation type="submission" date="2016-10" db="EMBL/GenBank/DDBJ databases">
        <authorList>
            <person name="Varghese N."/>
            <person name="Submissions S."/>
        </authorList>
    </citation>
    <scope>NUCLEOTIDE SEQUENCE [LARGE SCALE GENOMIC DNA]</scope>
    <source>
        <strain evidence="3">DSM 1565</strain>
    </source>
</reference>
<dbReference type="AlphaFoldDB" id="A0A1I7NLD9"/>
<dbReference type="InterPro" id="IPR016181">
    <property type="entry name" value="Acyl_CoA_acyltransferase"/>
</dbReference>
<evidence type="ECO:0000259" key="1">
    <source>
        <dbReference type="Pfam" id="PF13480"/>
    </source>
</evidence>
<dbReference type="EMBL" id="FPCH01000002">
    <property type="protein sequence ID" value="SFV35458.1"/>
    <property type="molecule type" value="Genomic_DNA"/>
</dbReference>
<evidence type="ECO:0000313" key="3">
    <source>
        <dbReference type="Proteomes" id="UP000199423"/>
    </source>
</evidence>
<dbReference type="OrthoDB" id="8193702at2"/>
<keyword evidence="2" id="KW-0808">Transferase</keyword>
<sequence length="397" mass="43528">MATVETGGGAILRAGGGWSRVLNSRGGRFITEVFDGADEALAAFEAVETGLVSNGFQTLDWLTVLYEELAPARKAMPRLVVVTEQSSGDVALVLPLVVAKERMLRVASFADLGVSDYGGPILGPVRLTDRRAIRRVWRSVRSAMRDIDLIRFERMPAEIGGRPNPLLTCLGRSPALRSGTELFLTDTADAHPRGIGKKYRKEVERCYRLWQKEPSPRFYRATTAEEIAHVYLALEEQRARRHAALHGKSVLDEPAYGSFYERLAIDGSDAGLSALFALEANGEIVATLFGIVHDGAFTRLAISTGGEEWSHLSPGRLVVIEAMKYFATRGVRRFDMGIGEHPLARGFGAREVPLYDLVVPTDGIALPAALLHLLRGHFQGKRVRRGAADIDQVAELR</sequence>
<dbReference type="SUPFAM" id="SSF55729">
    <property type="entry name" value="Acyl-CoA N-acyltransferases (Nat)"/>
    <property type="match status" value="1"/>
</dbReference>
<feature type="domain" description="BioF2-like acetyltransferase" evidence="1">
    <location>
        <begin position="197"/>
        <end position="341"/>
    </location>
</feature>
<organism evidence="2 3">
    <name type="scientific">Hyphomicrobium facile</name>
    <dbReference type="NCBI Taxonomy" id="51670"/>
    <lineage>
        <taxon>Bacteria</taxon>
        <taxon>Pseudomonadati</taxon>
        <taxon>Pseudomonadota</taxon>
        <taxon>Alphaproteobacteria</taxon>
        <taxon>Hyphomicrobiales</taxon>
        <taxon>Hyphomicrobiaceae</taxon>
        <taxon>Hyphomicrobium</taxon>
    </lineage>
</organism>
<proteinExistence type="predicted"/>
<accession>A0A1I7NLD9</accession>
<protein>
    <submittedName>
        <fullName evidence="2">Acetyltransferase involved in cellulose biosynthesis, CelD/BcsL family</fullName>
    </submittedName>
</protein>
<dbReference type="STRING" id="51670.SAMN04488557_2585"/>
<keyword evidence="3" id="KW-1185">Reference proteome</keyword>
<name>A0A1I7NLD9_9HYPH</name>